<proteinExistence type="predicted"/>
<evidence type="ECO:0000313" key="1">
    <source>
        <dbReference type="EMBL" id="OGC63283.1"/>
    </source>
</evidence>
<name>A0A1F4W2K7_UNCKA</name>
<evidence type="ECO:0000313" key="2">
    <source>
        <dbReference type="Proteomes" id="UP000176614"/>
    </source>
</evidence>
<gene>
    <name evidence="1" type="ORF">A2264_02780</name>
</gene>
<sequence length="115" mass="13187">MLRVRDAAQTFICTDPSQYSAFVLSFDTEAEHINGEKRFLAGGSIIITADRLSADSGKTLIFVYMCDDDFYENCFFLVDTEQFIRSPKEDYPLDNDTREMLHKRIAKRATGLIED</sequence>
<accession>A0A1F4W2K7</accession>
<protein>
    <submittedName>
        <fullName evidence="1">Uncharacterized protein</fullName>
    </submittedName>
</protein>
<comment type="caution">
    <text evidence="1">The sequence shown here is derived from an EMBL/GenBank/DDBJ whole genome shotgun (WGS) entry which is preliminary data.</text>
</comment>
<dbReference type="EMBL" id="MEVT01000007">
    <property type="protein sequence ID" value="OGC63283.1"/>
    <property type="molecule type" value="Genomic_DNA"/>
</dbReference>
<organism evidence="1 2">
    <name type="scientific">candidate division WWE3 bacterium RIFOXYA2_FULL_46_9</name>
    <dbReference type="NCBI Taxonomy" id="1802636"/>
    <lineage>
        <taxon>Bacteria</taxon>
        <taxon>Katanobacteria</taxon>
    </lineage>
</organism>
<dbReference type="AlphaFoldDB" id="A0A1F4W2K7"/>
<reference evidence="1 2" key="1">
    <citation type="journal article" date="2016" name="Nat. Commun.">
        <title>Thousands of microbial genomes shed light on interconnected biogeochemical processes in an aquifer system.</title>
        <authorList>
            <person name="Anantharaman K."/>
            <person name="Brown C.T."/>
            <person name="Hug L.A."/>
            <person name="Sharon I."/>
            <person name="Castelle C.J."/>
            <person name="Probst A.J."/>
            <person name="Thomas B.C."/>
            <person name="Singh A."/>
            <person name="Wilkins M.J."/>
            <person name="Karaoz U."/>
            <person name="Brodie E.L."/>
            <person name="Williams K.H."/>
            <person name="Hubbard S.S."/>
            <person name="Banfield J.F."/>
        </authorList>
    </citation>
    <scope>NUCLEOTIDE SEQUENCE [LARGE SCALE GENOMIC DNA]</scope>
</reference>
<dbReference type="Proteomes" id="UP000176614">
    <property type="component" value="Unassembled WGS sequence"/>
</dbReference>